<accession>A0AAV4RJ31</accession>
<dbReference type="Proteomes" id="UP001054945">
    <property type="component" value="Unassembled WGS sequence"/>
</dbReference>
<dbReference type="EMBL" id="BPLR01008095">
    <property type="protein sequence ID" value="GIY22024.1"/>
    <property type="molecule type" value="Genomic_DNA"/>
</dbReference>
<comment type="caution">
    <text evidence="2">The sequence shown here is derived from an EMBL/GenBank/DDBJ whole genome shotgun (WGS) entry which is preliminary data.</text>
</comment>
<organism evidence="2 3">
    <name type="scientific">Caerostris extrusa</name>
    <name type="common">Bark spider</name>
    <name type="synonym">Caerostris bankana</name>
    <dbReference type="NCBI Taxonomy" id="172846"/>
    <lineage>
        <taxon>Eukaryota</taxon>
        <taxon>Metazoa</taxon>
        <taxon>Ecdysozoa</taxon>
        <taxon>Arthropoda</taxon>
        <taxon>Chelicerata</taxon>
        <taxon>Arachnida</taxon>
        <taxon>Araneae</taxon>
        <taxon>Araneomorphae</taxon>
        <taxon>Entelegynae</taxon>
        <taxon>Araneoidea</taxon>
        <taxon>Araneidae</taxon>
        <taxon>Caerostris</taxon>
    </lineage>
</organism>
<feature type="signal peptide" evidence="1">
    <location>
        <begin position="1"/>
        <end position="20"/>
    </location>
</feature>
<keyword evidence="1" id="KW-0732">Signal</keyword>
<evidence type="ECO:0008006" key="4">
    <source>
        <dbReference type="Google" id="ProtNLM"/>
    </source>
</evidence>
<dbReference type="AlphaFoldDB" id="A0AAV4RJ31"/>
<protein>
    <recommendedName>
        <fullName evidence="4">Secreted protein</fullName>
    </recommendedName>
</protein>
<proteinExistence type="predicted"/>
<evidence type="ECO:0000313" key="3">
    <source>
        <dbReference type="Proteomes" id="UP001054945"/>
    </source>
</evidence>
<feature type="chain" id="PRO_5043853740" description="Secreted protein" evidence="1">
    <location>
        <begin position="21"/>
        <end position="71"/>
    </location>
</feature>
<reference evidence="2 3" key="1">
    <citation type="submission" date="2021-06" db="EMBL/GenBank/DDBJ databases">
        <title>Caerostris extrusa draft genome.</title>
        <authorList>
            <person name="Kono N."/>
            <person name="Arakawa K."/>
        </authorList>
    </citation>
    <scope>NUCLEOTIDE SEQUENCE [LARGE SCALE GENOMIC DNA]</scope>
</reference>
<evidence type="ECO:0000313" key="2">
    <source>
        <dbReference type="EMBL" id="GIY22024.1"/>
    </source>
</evidence>
<evidence type="ECO:0000256" key="1">
    <source>
        <dbReference type="SAM" id="SignalP"/>
    </source>
</evidence>
<keyword evidence="3" id="KW-1185">Reference proteome</keyword>
<name>A0AAV4RJ31_CAEEX</name>
<sequence length="71" mass="8202">MVSAIMLRFSFLLRLLSVFAYILFIDDNTTLHHTVGVAKLLCSEDILHMDRPVMVTENVWDLLQRCLVAHD</sequence>
<gene>
    <name evidence="2" type="ORF">CEXT_16381</name>
</gene>